<dbReference type="RefSeq" id="WP_169454633.1">
    <property type="nucleotide sequence ID" value="NZ_CP051774.1"/>
</dbReference>
<gene>
    <name evidence="3" type="ORF">HHL09_10705</name>
</gene>
<dbReference type="AlphaFoldDB" id="A0A858RHD9"/>
<feature type="signal peptide" evidence="2">
    <location>
        <begin position="1"/>
        <end position="23"/>
    </location>
</feature>
<reference evidence="3 4" key="1">
    <citation type="submission" date="2020-04" db="EMBL/GenBank/DDBJ databases">
        <title>Luteolibacter sp. G-1-1-1 isolated from soil.</title>
        <authorList>
            <person name="Dahal R.H."/>
        </authorList>
    </citation>
    <scope>NUCLEOTIDE SEQUENCE [LARGE SCALE GENOMIC DNA]</scope>
    <source>
        <strain evidence="3 4">G-1-1-1</strain>
    </source>
</reference>
<dbReference type="Proteomes" id="UP000501812">
    <property type="component" value="Chromosome"/>
</dbReference>
<keyword evidence="4" id="KW-1185">Reference proteome</keyword>
<dbReference type="EMBL" id="CP051774">
    <property type="protein sequence ID" value="QJE96232.1"/>
    <property type="molecule type" value="Genomic_DNA"/>
</dbReference>
<name>A0A858RHD9_9BACT</name>
<evidence type="ECO:0000313" key="4">
    <source>
        <dbReference type="Proteomes" id="UP000501812"/>
    </source>
</evidence>
<evidence type="ECO:0000256" key="1">
    <source>
        <dbReference type="SAM" id="MobiDB-lite"/>
    </source>
</evidence>
<sequence length="385" mass="39781">MSFPRSSRVALLASLAFASNLPAAPLFEVVELAMIDGTSGSLIDGSSGQSVNNAGTVVGSVTLQTGGSYGVTFQNGATAYIGTKNDSLRRYPNWITPGGLIGGSETSRGFLFQTNAYTMMASGTKINAVNDNGLFVGSSGNFAAWGSGTSFNLVLPVTGQPAFEGGILRAVNGAGQMVGEFNRAPSGVYKTGIYRNGGDPILIAPPGGYVSALPNDINASGAFAGQLFTESSGSNGFYCPGINQPLQELSSFVPTALADDGSMVGGTRLYQGGTLYQLSAIVNATGSGWTFEEAYDISPDGRFITGVGYKGAYRRGFLLRPPAATSLPQITATAKSGNILNVDFKGTPGITGWKFRGSTDLVTFPHDLTPALPSPSRPPETTEPS</sequence>
<accession>A0A858RHD9</accession>
<dbReference type="KEGG" id="luo:HHL09_10705"/>
<feature type="chain" id="PRO_5032588783" evidence="2">
    <location>
        <begin position="24"/>
        <end position="385"/>
    </location>
</feature>
<protein>
    <submittedName>
        <fullName evidence="3">Uncharacterized protein</fullName>
    </submittedName>
</protein>
<evidence type="ECO:0000313" key="3">
    <source>
        <dbReference type="EMBL" id="QJE96232.1"/>
    </source>
</evidence>
<organism evidence="3 4">
    <name type="scientific">Luteolibacter luteus</name>
    <dbReference type="NCBI Taxonomy" id="2728835"/>
    <lineage>
        <taxon>Bacteria</taxon>
        <taxon>Pseudomonadati</taxon>
        <taxon>Verrucomicrobiota</taxon>
        <taxon>Verrucomicrobiia</taxon>
        <taxon>Verrucomicrobiales</taxon>
        <taxon>Verrucomicrobiaceae</taxon>
        <taxon>Luteolibacter</taxon>
    </lineage>
</organism>
<feature type="region of interest" description="Disordered" evidence="1">
    <location>
        <begin position="366"/>
        <end position="385"/>
    </location>
</feature>
<keyword evidence="2" id="KW-0732">Signal</keyword>
<evidence type="ECO:0000256" key="2">
    <source>
        <dbReference type="SAM" id="SignalP"/>
    </source>
</evidence>
<proteinExistence type="predicted"/>